<dbReference type="eggNOG" id="ENOG50326PK">
    <property type="taxonomic scope" value="Bacteria"/>
</dbReference>
<dbReference type="STRING" id="643648.Slip_1907"/>
<dbReference type="Pfam" id="PF20074">
    <property type="entry name" value="DUF6470"/>
    <property type="match status" value="1"/>
</dbReference>
<dbReference type="AlphaFoldDB" id="D7CPM5"/>
<reference evidence="2" key="1">
    <citation type="journal article" date="2010" name="Stand. Genomic Sci.">
        <title>Complete genome sequence of Syntrophothermus lipocalidus type strain (TGB-C1T).</title>
        <authorList>
            <consortium name="US DOE Joint Genome Institute (JGI-PGF)"/>
            <person name="Djao O."/>
            <person name="Zhang X."/>
            <person name="Lucas S."/>
            <person name="Lapidus A."/>
            <person name="Glavina Del Rio T."/>
            <person name="Nolan M."/>
            <person name="Tice H."/>
            <person name="Cheng J."/>
            <person name="Han C."/>
            <person name="Tapia R."/>
            <person name="Goodwin L."/>
            <person name="Pitluck S."/>
            <person name="Liolios K."/>
            <person name="Ivanova N."/>
            <person name="Mavromatis K."/>
            <person name="Mikhailova N."/>
            <person name="Ovchinnikova G."/>
            <person name="Pati A."/>
            <person name="Brambilla E."/>
            <person name="Chen A."/>
            <person name="Palaniappan K."/>
            <person name="Land M."/>
            <person name="Hauser L."/>
            <person name="Chang Y."/>
            <person name="Jeffries C."/>
            <person name="Rohde M."/>
            <person name="Sikorski J."/>
            <person name="Spring S."/>
            <person name="Goker M."/>
            <person name="Detter J."/>
            <person name="Woyke T."/>
            <person name="Bristow J."/>
            <person name="Eisen J."/>
            <person name="Markowitz V."/>
            <person name="Hugenholtz P."/>
            <person name="Kyrpides N."/>
            <person name="Klenk H."/>
        </authorList>
    </citation>
    <scope>NUCLEOTIDE SEQUENCE [LARGE SCALE GENOMIC DNA]</scope>
    <source>
        <strain evidence="2">DSM 12680 / TGB-C1</strain>
    </source>
</reference>
<accession>D7CPM5</accession>
<dbReference type="Proteomes" id="UP000000378">
    <property type="component" value="Chromosome"/>
</dbReference>
<dbReference type="OrthoDB" id="2112831at2"/>
<keyword evidence="2" id="KW-1185">Reference proteome</keyword>
<evidence type="ECO:0000313" key="1">
    <source>
        <dbReference type="EMBL" id="ADI02660.1"/>
    </source>
</evidence>
<dbReference type="InterPro" id="IPR045527">
    <property type="entry name" value="DUF6470"/>
</dbReference>
<reference evidence="1 2" key="2">
    <citation type="journal article" date="2010" name="Stand. Genomic Sci.">
        <title>Complete genome sequence of Syntrophothermus lipocalidus type strain (TGB-C1).</title>
        <authorList>
            <person name="Djao O.D."/>
            <person name="Zhang X."/>
            <person name="Lucas S."/>
            <person name="Lapidus A."/>
            <person name="Del Rio T.G."/>
            <person name="Nolan M."/>
            <person name="Tice H."/>
            <person name="Cheng J.F."/>
            <person name="Han C."/>
            <person name="Tapia R."/>
            <person name="Goodwin L."/>
            <person name="Pitluck S."/>
            <person name="Liolios K."/>
            <person name="Ivanova N."/>
            <person name="Mavromatis K."/>
            <person name="Mikhailova N."/>
            <person name="Ovchinnikova G."/>
            <person name="Pati A."/>
            <person name="Brambilla E."/>
            <person name="Chen A."/>
            <person name="Palaniappan K."/>
            <person name="Land M."/>
            <person name="Hauser L."/>
            <person name="Chang Y.J."/>
            <person name="Jeffries C.D."/>
            <person name="Rohde M."/>
            <person name="Sikorski J."/>
            <person name="Spring S."/>
            <person name="Goker M."/>
            <person name="Detter J.C."/>
            <person name="Woyke T."/>
            <person name="Bristow J."/>
            <person name="Eisen J.A."/>
            <person name="Markowitz V."/>
            <person name="Hugenholtz P."/>
            <person name="Kyrpides N.C."/>
            <person name="Klenk H.P."/>
        </authorList>
    </citation>
    <scope>NUCLEOTIDE SEQUENCE [LARGE SCALE GENOMIC DNA]</scope>
    <source>
        <strain evidence="2">DSM 12680 / TGB-C1</strain>
    </source>
</reference>
<sequence>MQLRIDQVFARIGLSIKDPMFRLDVTSPRLNVKSNPPRLEITSRLPDISIDQTQCFADMGKRTPVEFMSYMANLAWASGQQGTERTAAEGEMLASIEDGVTVSDIAFENSFDIKEYDVAAVPSHPPEIGFAVYPVNIKVEPGTVEADLEPGAVRGNLDWGQVRAYLLQPPQLDIQYVGRNYDNII</sequence>
<protein>
    <submittedName>
        <fullName evidence="1">Uncharacterized protein</fullName>
    </submittedName>
</protein>
<gene>
    <name evidence="1" type="ordered locus">Slip_1907</name>
</gene>
<dbReference type="KEGG" id="slp:Slip_1907"/>
<name>D7CPM5_SYNLT</name>
<dbReference type="HOGENOM" id="CLU_117584_1_0_9"/>
<organism evidence="1 2">
    <name type="scientific">Syntrophothermus lipocalidus (strain DSM 12680 / TGB-C1)</name>
    <dbReference type="NCBI Taxonomy" id="643648"/>
    <lineage>
        <taxon>Bacteria</taxon>
        <taxon>Bacillati</taxon>
        <taxon>Bacillota</taxon>
        <taxon>Clostridia</taxon>
        <taxon>Eubacteriales</taxon>
        <taxon>Syntrophomonadaceae</taxon>
        <taxon>Syntrophothermus</taxon>
    </lineage>
</organism>
<dbReference type="RefSeq" id="WP_013176062.1">
    <property type="nucleotide sequence ID" value="NC_014220.1"/>
</dbReference>
<evidence type="ECO:0000313" key="2">
    <source>
        <dbReference type="Proteomes" id="UP000000378"/>
    </source>
</evidence>
<proteinExistence type="predicted"/>
<dbReference type="EMBL" id="CP002048">
    <property type="protein sequence ID" value="ADI02660.1"/>
    <property type="molecule type" value="Genomic_DNA"/>
</dbReference>